<sequence length="351" mass="37364">MQTRHLTGPGELIAAIPTLVGFTPRESVVAVGLDGAGEVVAALRVDRNDARVAEMAASLGRAIAARLRAASARRAFLVTFTTDDVSLACPAVDALRPAVEAAVERVDVWACDGDRYLSPGCADPVCCPVGGRPVPWRTRGAVAPVSASALAHSLTEDEDDRATSSRRRSAARAADRWWGRRADGLDVWRCDSWQRCAESFPLNATAPEIGRAIAGLQDVRVRDALIVQWLGGSDDAIADTLFGRESPAVAGVLDGAMRDPGREPPDPAAVTASVRWCRRLLAHARRREHAPVLALVAVVLWWSGDMAGAQHSALAALRRDPDYSLARLVHDVTDARVAPAWTHAPGPGSRA</sequence>
<evidence type="ECO:0000313" key="1">
    <source>
        <dbReference type="EMBL" id="MDN4481573.1"/>
    </source>
</evidence>
<dbReference type="RefSeq" id="WP_301143257.1">
    <property type="nucleotide sequence ID" value="NZ_JAUHQA010000001.1"/>
</dbReference>
<protein>
    <submittedName>
        <fullName evidence="1">DUF4192 family protein</fullName>
    </submittedName>
</protein>
<dbReference type="Proteomes" id="UP001172708">
    <property type="component" value="Unassembled WGS sequence"/>
</dbReference>
<organism evidence="1 2">
    <name type="scientific">Demequina muriae</name>
    <dbReference type="NCBI Taxonomy" id="3051664"/>
    <lineage>
        <taxon>Bacteria</taxon>
        <taxon>Bacillati</taxon>
        <taxon>Actinomycetota</taxon>
        <taxon>Actinomycetes</taxon>
        <taxon>Micrococcales</taxon>
        <taxon>Demequinaceae</taxon>
        <taxon>Demequina</taxon>
    </lineage>
</organism>
<accession>A0ABT8GJG1</accession>
<keyword evidence="2" id="KW-1185">Reference proteome</keyword>
<dbReference type="Pfam" id="PF13830">
    <property type="entry name" value="DUF4192"/>
    <property type="match status" value="1"/>
</dbReference>
<evidence type="ECO:0000313" key="2">
    <source>
        <dbReference type="Proteomes" id="UP001172708"/>
    </source>
</evidence>
<dbReference type="InterPro" id="IPR025447">
    <property type="entry name" value="DUF4192"/>
</dbReference>
<comment type="caution">
    <text evidence="1">The sequence shown here is derived from an EMBL/GenBank/DDBJ whole genome shotgun (WGS) entry which is preliminary data.</text>
</comment>
<proteinExistence type="predicted"/>
<name>A0ABT8GJG1_9MICO</name>
<dbReference type="EMBL" id="JAUHQA010000001">
    <property type="protein sequence ID" value="MDN4481573.1"/>
    <property type="molecule type" value="Genomic_DNA"/>
</dbReference>
<gene>
    <name evidence="1" type="ORF">QQX02_11625</name>
</gene>
<reference evidence="1" key="1">
    <citation type="submission" date="2023-06" db="EMBL/GenBank/DDBJ databases">
        <title>Egi l300058.</title>
        <authorList>
            <person name="Gao L."/>
            <person name="Fang B.-Z."/>
            <person name="Li W.-J."/>
        </authorList>
    </citation>
    <scope>NUCLEOTIDE SEQUENCE</scope>
    <source>
        <strain evidence="1">EGI L300058</strain>
    </source>
</reference>